<organism evidence="2 3">
    <name type="scientific">Littorina saxatilis</name>
    <dbReference type="NCBI Taxonomy" id="31220"/>
    <lineage>
        <taxon>Eukaryota</taxon>
        <taxon>Metazoa</taxon>
        <taxon>Spiralia</taxon>
        <taxon>Lophotrochozoa</taxon>
        <taxon>Mollusca</taxon>
        <taxon>Gastropoda</taxon>
        <taxon>Caenogastropoda</taxon>
        <taxon>Littorinimorpha</taxon>
        <taxon>Littorinoidea</taxon>
        <taxon>Littorinidae</taxon>
        <taxon>Littorina</taxon>
    </lineage>
</organism>
<feature type="compositionally biased region" description="Polar residues" evidence="1">
    <location>
        <begin position="55"/>
        <end position="65"/>
    </location>
</feature>
<accession>A0AAN9G3L9</accession>
<comment type="caution">
    <text evidence="2">The sequence shown here is derived from an EMBL/GenBank/DDBJ whole genome shotgun (WGS) entry which is preliminary data.</text>
</comment>
<evidence type="ECO:0000313" key="3">
    <source>
        <dbReference type="Proteomes" id="UP001374579"/>
    </source>
</evidence>
<feature type="region of interest" description="Disordered" evidence="1">
    <location>
        <begin position="100"/>
        <end position="120"/>
    </location>
</feature>
<feature type="region of interest" description="Disordered" evidence="1">
    <location>
        <begin position="22"/>
        <end position="65"/>
    </location>
</feature>
<evidence type="ECO:0000256" key="1">
    <source>
        <dbReference type="SAM" id="MobiDB-lite"/>
    </source>
</evidence>
<proteinExistence type="predicted"/>
<gene>
    <name evidence="2" type="ORF">V1264_007283</name>
</gene>
<reference evidence="2 3" key="1">
    <citation type="submission" date="2024-02" db="EMBL/GenBank/DDBJ databases">
        <title>Chromosome-scale genome assembly of the rough periwinkle Littorina saxatilis.</title>
        <authorList>
            <person name="De Jode A."/>
            <person name="Faria R."/>
            <person name="Formenti G."/>
            <person name="Sims Y."/>
            <person name="Smith T.P."/>
            <person name="Tracey A."/>
            <person name="Wood J.M.D."/>
            <person name="Zagrodzka Z.B."/>
            <person name="Johannesson K."/>
            <person name="Butlin R.K."/>
            <person name="Leder E.H."/>
        </authorList>
    </citation>
    <scope>NUCLEOTIDE SEQUENCE [LARGE SCALE GENOMIC DNA]</scope>
    <source>
        <strain evidence="2">Snail1</strain>
        <tissue evidence="2">Muscle</tissue>
    </source>
</reference>
<keyword evidence="3" id="KW-1185">Reference proteome</keyword>
<protein>
    <submittedName>
        <fullName evidence="2">Uncharacterized protein</fullName>
    </submittedName>
</protein>
<name>A0AAN9G3L9_9CAEN</name>
<dbReference type="Proteomes" id="UP001374579">
    <property type="component" value="Unassembled WGS sequence"/>
</dbReference>
<evidence type="ECO:0000313" key="2">
    <source>
        <dbReference type="EMBL" id="KAK7093557.1"/>
    </source>
</evidence>
<feature type="compositionally biased region" description="Polar residues" evidence="1">
    <location>
        <begin position="22"/>
        <end position="39"/>
    </location>
</feature>
<dbReference type="AlphaFoldDB" id="A0AAN9G3L9"/>
<dbReference type="EMBL" id="JBAMIC010000019">
    <property type="protein sequence ID" value="KAK7093557.1"/>
    <property type="molecule type" value="Genomic_DNA"/>
</dbReference>
<sequence>MISPMEQVSYVLVFITQDYASEESSLQTGRRGDQTSGWASQRHRTEGYGDDKSGSRSGQHCSNQGDAETGLAAVLAEVRRMVEQAQRDIASLKQDNQSLREAAARCPDTVSSAPGPATASTVDYYATSADPAANLARSKTGEKSHFVSL</sequence>
<feature type="compositionally biased region" description="Basic and acidic residues" evidence="1">
    <location>
        <begin position="43"/>
        <end position="54"/>
    </location>
</feature>